<dbReference type="InParanoid" id="A0A059AQS0"/>
<proteinExistence type="predicted"/>
<dbReference type="Gramene" id="KCW56114">
    <property type="protein sequence ID" value="KCW56114"/>
    <property type="gene ID" value="EUGRSUZ_I01869"/>
</dbReference>
<protein>
    <submittedName>
        <fullName evidence="1">Uncharacterized protein</fullName>
    </submittedName>
</protein>
<accession>A0A059AQS0</accession>
<evidence type="ECO:0000313" key="1">
    <source>
        <dbReference type="EMBL" id="KCW56114.1"/>
    </source>
</evidence>
<sequence>MSTFAQDSDLRGFLRRNSFKAASVCLSSTQNYLFLFLFSARNRIMFDSTEKNEKDNGPSMREETVQIIDGLLISTILPNDSIQTPKEAERGMIIHFFHQKRLTIR</sequence>
<dbReference type="EMBL" id="KK198761">
    <property type="protein sequence ID" value="KCW56114.1"/>
    <property type="molecule type" value="Genomic_DNA"/>
</dbReference>
<gene>
    <name evidence="1" type="ORF">EUGRSUZ_I01869</name>
</gene>
<name>A0A059AQS0_EUCGR</name>
<reference evidence="1" key="1">
    <citation type="submission" date="2013-07" db="EMBL/GenBank/DDBJ databases">
        <title>The genome of Eucalyptus grandis.</title>
        <authorList>
            <person name="Schmutz J."/>
            <person name="Hayes R."/>
            <person name="Myburg A."/>
            <person name="Tuskan G."/>
            <person name="Grattapaglia D."/>
            <person name="Rokhsar D.S."/>
        </authorList>
    </citation>
    <scope>NUCLEOTIDE SEQUENCE</scope>
    <source>
        <tissue evidence="1">Leaf extractions</tissue>
    </source>
</reference>
<organism evidence="1">
    <name type="scientific">Eucalyptus grandis</name>
    <name type="common">Flooded gum</name>
    <dbReference type="NCBI Taxonomy" id="71139"/>
    <lineage>
        <taxon>Eukaryota</taxon>
        <taxon>Viridiplantae</taxon>
        <taxon>Streptophyta</taxon>
        <taxon>Embryophyta</taxon>
        <taxon>Tracheophyta</taxon>
        <taxon>Spermatophyta</taxon>
        <taxon>Magnoliopsida</taxon>
        <taxon>eudicotyledons</taxon>
        <taxon>Gunneridae</taxon>
        <taxon>Pentapetalae</taxon>
        <taxon>rosids</taxon>
        <taxon>malvids</taxon>
        <taxon>Myrtales</taxon>
        <taxon>Myrtaceae</taxon>
        <taxon>Myrtoideae</taxon>
        <taxon>Eucalypteae</taxon>
        <taxon>Eucalyptus</taxon>
    </lineage>
</organism>
<dbReference type="AlphaFoldDB" id="A0A059AQS0"/>